<dbReference type="Gene3D" id="3.20.130.10">
    <property type="entry name" value="Fe-S hydro-lyase, tartrate dehydratase beta-type, catalytic domain"/>
    <property type="match status" value="1"/>
</dbReference>
<keyword evidence="5" id="KW-1185">Reference proteome</keyword>
<evidence type="ECO:0000259" key="3">
    <source>
        <dbReference type="Pfam" id="PF05683"/>
    </source>
</evidence>
<accession>A0A0L0WEE0</accession>
<keyword evidence="2 4" id="KW-0456">Lyase</keyword>
<dbReference type="NCBIfam" id="NF005310">
    <property type="entry name" value="PRK06842.1"/>
    <property type="match status" value="1"/>
</dbReference>
<dbReference type="AlphaFoldDB" id="A0A0L0WEE0"/>
<dbReference type="Proteomes" id="UP000037267">
    <property type="component" value="Unassembled WGS sequence"/>
</dbReference>
<dbReference type="PANTHER" id="PTHR43351:SF2">
    <property type="entry name" value="L(+)-TARTRATE DEHYDRATASE SUBUNIT BETA-RELATED"/>
    <property type="match status" value="1"/>
</dbReference>
<dbReference type="OrthoDB" id="9798978at2"/>
<dbReference type="InterPro" id="IPR004647">
    <property type="entry name" value="Fe-S_hydro-lyase_TtdB-typ_cat"/>
</dbReference>
<dbReference type="PATRIC" id="fig|1503.3.peg.1785"/>
<dbReference type="InterPro" id="IPR036660">
    <property type="entry name" value="Fe-S_hydroAse_TtdB_cat_sf"/>
</dbReference>
<dbReference type="RefSeq" id="WP_050354211.1">
    <property type="nucleotide sequence ID" value="NZ_LGSS01000002.1"/>
</dbReference>
<feature type="domain" description="Fe-S hydro-lyase tartrate dehydratase beta-type catalytic" evidence="3">
    <location>
        <begin position="3"/>
        <end position="176"/>
    </location>
</feature>
<reference evidence="5" key="1">
    <citation type="submission" date="2015-07" db="EMBL/GenBank/DDBJ databases">
        <title>Draft genome sequence of the purine-degrading Gottschalkia purinilyticum DSM 1384 (formerly Clostridium purinilyticum).</title>
        <authorList>
            <person name="Poehlein A."/>
            <person name="Schiel-Bengelsdorf B."/>
            <person name="Bengelsdorf F.R."/>
            <person name="Daniel R."/>
            <person name="Duerre P."/>
        </authorList>
    </citation>
    <scope>NUCLEOTIDE SEQUENCE [LARGE SCALE GENOMIC DNA]</scope>
    <source>
        <strain evidence="5">DSM 1384</strain>
    </source>
</reference>
<comment type="similarity">
    <text evidence="1">Belongs to the class-I fumarase family.</text>
</comment>
<evidence type="ECO:0000313" key="5">
    <source>
        <dbReference type="Proteomes" id="UP000037267"/>
    </source>
</evidence>
<gene>
    <name evidence="4" type="primary">fumA</name>
    <name evidence="4" type="ORF">CLPU_2c02860</name>
</gene>
<sequence>MNEIIVNTPLTEEIVTSLNTGNTVYITGTMYTARDAAHKRMIEDLNSGKGLPFDIRNQIIYYTGPCPSRPGEITGSSGPTTSYRMDDYTPTLLKQGLKGMIGKGLRNRDVIDSMISNKAIYFAVIGGAGALIADCIKKVEIIAYEDLGTEAIRRIYVEKLPAIVAIDSQGNNLYEQAIRKYKR</sequence>
<dbReference type="EC" id="4.2.1.2" evidence="4"/>
<comment type="caution">
    <text evidence="4">The sequence shown here is derived from an EMBL/GenBank/DDBJ whole genome shotgun (WGS) entry which is preliminary data.</text>
</comment>
<dbReference type="EMBL" id="LGSS01000002">
    <property type="protein sequence ID" value="KNF09834.1"/>
    <property type="molecule type" value="Genomic_DNA"/>
</dbReference>
<dbReference type="GO" id="GO:0004333">
    <property type="term" value="F:fumarate hydratase activity"/>
    <property type="evidence" value="ECO:0007669"/>
    <property type="project" value="UniProtKB-EC"/>
</dbReference>
<evidence type="ECO:0000313" key="4">
    <source>
        <dbReference type="EMBL" id="KNF09834.1"/>
    </source>
</evidence>
<name>A0A0L0WEE0_GOTPU</name>
<evidence type="ECO:0000256" key="2">
    <source>
        <dbReference type="ARBA" id="ARBA00023239"/>
    </source>
</evidence>
<organism evidence="4 5">
    <name type="scientific">Gottschalkia purinilytica</name>
    <name type="common">Clostridium purinilyticum</name>
    <dbReference type="NCBI Taxonomy" id="1503"/>
    <lineage>
        <taxon>Bacteria</taxon>
        <taxon>Bacillati</taxon>
        <taxon>Bacillota</taxon>
        <taxon>Tissierellia</taxon>
        <taxon>Tissierellales</taxon>
        <taxon>Gottschalkiaceae</taxon>
        <taxon>Gottschalkia</taxon>
    </lineage>
</organism>
<dbReference type="STRING" id="1503.CLPU_2c02860"/>
<evidence type="ECO:0000256" key="1">
    <source>
        <dbReference type="ARBA" id="ARBA00008876"/>
    </source>
</evidence>
<proteinExistence type="inferred from homology"/>
<protein>
    <submittedName>
        <fullName evidence="4">Fumarate hydratase class I, aerobic</fullName>
        <ecNumber evidence="4">4.2.1.2</ecNumber>
    </submittedName>
</protein>
<dbReference type="Pfam" id="PF05683">
    <property type="entry name" value="Fumerase_C"/>
    <property type="match status" value="1"/>
</dbReference>
<dbReference type="NCBIfam" id="TIGR00723">
    <property type="entry name" value="ttdB_fumA_fumB"/>
    <property type="match status" value="1"/>
</dbReference>
<dbReference type="SUPFAM" id="SSF117457">
    <property type="entry name" value="FumA C-terminal domain-like"/>
    <property type="match status" value="1"/>
</dbReference>
<dbReference type="PANTHER" id="PTHR43351">
    <property type="entry name" value="L(+)-TARTRATE DEHYDRATASE SUBUNIT BETA"/>
    <property type="match status" value="1"/>
</dbReference>